<feature type="domain" description="Gram-positive cocci surface proteins LPxTG" evidence="6">
    <location>
        <begin position="66"/>
        <end position="104"/>
    </location>
</feature>
<keyword evidence="5" id="KW-0472">Membrane</keyword>
<keyword evidence="5" id="KW-1133">Transmembrane helix</keyword>
<accession>R3WDX0</accession>
<feature type="transmembrane region" description="Helical" evidence="5">
    <location>
        <begin position="82"/>
        <end position="100"/>
    </location>
</feature>
<organism evidence="7 8">
    <name type="scientific">Enterococcus phoeniculicola ATCC BAA-412</name>
    <dbReference type="NCBI Taxonomy" id="1158610"/>
    <lineage>
        <taxon>Bacteria</taxon>
        <taxon>Bacillati</taxon>
        <taxon>Bacillota</taxon>
        <taxon>Bacilli</taxon>
        <taxon>Lactobacillales</taxon>
        <taxon>Enterococcaceae</taxon>
        <taxon>Enterococcus</taxon>
    </lineage>
</organism>
<keyword evidence="1" id="KW-0134">Cell wall</keyword>
<proteinExistence type="predicted"/>
<dbReference type="EMBL" id="AJAT01000011">
    <property type="protein sequence ID" value="EOL46046.1"/>
    <property type="molecule type" value="Genomic_DNA"/>
</dbReference>
<dbReference type="InterPro" id="IPR019931">
    <property type="entry name" value="LPXTG_anchor"/>
</dbReference>
<reference evidence="7 8" key="1">
    <citation type="submission" date="2013-02" db="EMBL/GenBank/DDBJ databases">
        <title>The Genome Sequence of Enterococcus phoeniculicola BAA-412.</title>
        <authorList>
            <consortium name="The Broad Institute Genome Sequencing Platform"/>
            <consortium name="The Broad Institute Genome Sequencing Center for Infectious Disease"/>
            <person name="Earl A.M."/>
            <person name="Gilmore M.S."/>
            <person name="Lebreton F."/>
            <person name="Walker B."/>
            <person name="Young S.K."/>
            <person name="Zeng Q."/>
            <person name="Gargeya S."/>
            <person name="Fitzgerald M."/>
            <person name="Haas B."/>
            <person name="Abouelleil A."/>
            <person name="Alvarado L."/>
            <person name="Arachchi H.M."/>
            <person name="Berlin A.M."/>
            <person name="Chapman S.B."/>
            <person name="Dewar J."/>
            <person name="Goldberg J."/>
            <person name="Griggs A."/>
            <person name="Gujja S."/>
            <person name="Hansen M."/>
            <person name="Howarth C."/>
            <person name="Imamovic A."/>
            <person name="Larimer J."/>
            <person name="McCowan C."/>
            <person name="Murphy C."/>
            <person name="Neiman D."/>
            <person name="Pearson M."/>
            <person name="Priest M."/>
            <person name="Roberts A."/>
            <person name="Saif S."/>
            <person name="Shea T."/>
            <person name="Sisk P."/>
            <person name="Sykes S."/>
            <person name="Wortman J."/>
            <person name="Nusbaum C."/>
            <person name="Birren B."/>
        </authorList>
    </citation>
    <scope>NUCLEOTIDE SEQUENCE [LARGE SCALE GENOMIC DNA]</scope>
    <source>
        <strain evidence="7 8">ATCC BAA-412</strain>
    </source>
</reference>
<keyword evidence="8" id="KW-1185">Reference proteome</keyword>
<evidence type="ECO:0000313" key="7">
    <source>
        <dbReference type="EMBL" id="EOL46046.1"/>
    </source>
</evidence>
<sequence>MKIIARYLLLITCLTLFFFVGESAKASGLQSDISLSFTPNTHITDSQNNLTNESNKEIPDENTIIVNQKQKRLPKTGSSKEFILIEIGLLIILLIGYYYYRKNRGRWRKWKS</sequence>
<dbReference type="AlphaFoldDB" id="R3WDX0"/>
<evidence type="ECO:0000313" key="8">
    <source>
        <dbReference type="Proteomes" id="UP000013785"/>
    </source>
</evidence>
<dbReference type="STRING" id="154621.RV11_GL001228"/>
<dbReference type="RefSeq" id="WP_010767524.1">
    <property type="nucleotide sequence ID" value="NZ_ASWE01000002.1"/>
</dbReference>
<comment type="caution">
    <text evidence="7">The sequence shown here is derived from an EMBL/GenBank/DDBJ whole genome shotgun (WGS) entry which is preliminary data.</text>
</comment>
<evidence type="ECO:0000256" key="1">
    <source>
        <dbReference type="ARBA" id="ARBA00022512"/>
    </source>
</evidence>
<keyword evidence="3" id="KW-0732">Signal</keyword>
<evidence type="ECO:0000256" key="3">
    <source>
        <dbReference type="ARBA" id="ARBA00022729"/>
    </source>
</evidence>
<evidence type="ECO:0000256" key="5">
    <source>
        <dbReference type="SAM" id="Phobius"/>
    </source>
</evidence>
<dbReference type="Proteomes" id="UP000013785">
    <property type="component" value="Unassembled WGS sequence"/>
</dbReference>
<dbReference type="HOGENOM" id="CLU_2142058_0_0_9"/>
<evidence type="ECO:0000259" key="6">
    <source>
        <dbReference type="Pfam" id="PF00746"/>
    </source>
</evidence>
<evidence type="ECO:0000256" key="2">
    <source>
        <dbReference type="ARBA" id="ARBA00022525"/>
    </source>
</evidence>
<keyword evidence="2" id="KW-0964">Secreted</keyword>
<gene>
    <name evidence="7" type="ORF">UC3_00851</name>
</gene>
<protein>
    <submittedName>
        <fullName evidence="7">LPXTG-domain-containing protein cell wall anchor domain</fullName>
    </submittedName>
</protein>
<keyword evidence="4" id="KW-0572">Peptidoglycan-anchor</keyword>
<dbReference type="Pfam" id="PF00746">
    <property type="entry name" value="Gram_pos_anchor"/>
    <property type="match status" value="1"/>
</dbReference>
<keyword evidence="5" id="KW-0812">Transmembrane</keyword>
<dbReference type="PATRIC" id="fig|1158610.3.peg.830"/>
<dbReference type="NCBIfam" id="TIGR01167">
    <property type="entry name" value="LPXTG_anchor"/>
    <property type="match status" value="1"/>
</dbReference>
<evidence type="ECO:0000256" key="4">
    <source>
        <dbReference type="ARBA" id="ARBA00023088"/>
    </source>
</evidence>
<name>R3WDX0_9ENTE</name>